<name>A0A538TFJ8_UNCEI</name>
<dbReference type="GO" id="GO:0003677">
    <property type="term" value="F:DNA binding"/>
    <property type="evidence" value="ECO:0007669"/>
    <property type="project" value="UniProtKB-UniRule"/>
</dbReference>
<dbReference type="SUPFAM" id="SSF82607">
    <property type="entry name" value="YbaB-like"/>
    <property type="match status" value="1"/>
</dbReference>
<dbReference type="InterPro" id="IPR004401">
    <property type="entry name" value="YbaB/EbfC"/>
</dbReference>
<dbReference type="HAMAP" id="MF_00274">
    <property type="entry name" value="DNA_YbaB_EbfC"/>
    <property type="match status" value="1"/>
</dbReference>
<dbReference type="Gene3D" id="3.30.1310.10">
    <property type="entry name" value="Nucleoid-associated protein YbaB-like domain"/>
    <property type="match status" value="1"/>
</dbReference>
<evidence type="ECO:0000256" key="2">
    <source>
        <dbReference type="HAMAP-Rule" id="MF_00274"/>
    </source>
</evidence>
<accession>A0A538TFJ8</accession>
<dbReference type="NCBIfam" id="TIGR00103">
    <property type="entry name" value="DNA_YbaB_EbfC"/>
    <property type="match status" value="1"/>
</dbReference>
<dbReference type="PIRSF" id="PIRSF004555">
    <property type="entry name" value="UCP004555"/>
    <property type="match status" value="1"/>
</dbReference>
<comment type="subunit">
    <text evidence="2">Homodimer.</text>
</comment>
<dbReference type="AlphaFoldDB" id="A0A538TFJ8"/>
<evidence type="ECO:0000256" key="1">
    <source>
        <dbReference type="ARBA" id="ARBA00023125"/>
    </source>
</evidence>
<reference evidence="5 6" key="1">
    <citation type="journal article" date="2019" name="Nat. Microbiol.">
        <title>Mediterranean grassland soil C-N compound turnover is dependent on rainfall and depth, and is mediated by genomically divergent microorganisms.</title>
        <authorList>
            <person name="Diamond S."/>
            <person name="Andeer P.F."/>
            <person name="Li Z."/>
            <person name="Crits-Christoph A."/>
            <person name="Burstein D."/>
            <person name="Anantharaman K."/>
            <person name="Lane K.R."/>
            <person name="Thomas B.C."/>
            <person name="Pan C."/>
            <person name="Northen T.R."/>
            <person name="Banfield J.F."/>
        </authorList>
    </citation>
    <scope>NUCLEOTIDE SEQUENCE [LARGE SCALE GENOMIC DNA]</scope>
    <source>
        <strain evidence="3">WS_4</strain>
        <strain evidence="4">WS_7</strain>
    </source>
</reference>
<evidence type="ECO:0000313" key="6">
    <source>
        <dbReference type="Proteomes" id="UP000319829"/>
    </source>
</evidence>
<dbReference type="Proteomes" id="UP000317366">
    <property type="component" value="Unassembled WGS sequence"/>
</dbReference>
<evidence type="ECO:0000313" key="3">
    <source>
        <dbReference type="EMBL" id="TMQ54578.1"/>
    </source>
</evidence>
<dbReference type="EMBL" id="VBOX01000083">
    <property type="protein sequence ID" value="TMQ62374.1"/>
    <property type="molecule type" value="Genomic_DNA"/>
</dbReference>
<gene>
    <name evidence="3" type="ORF">E6K74_05625</name>
    <name evidence="4" type="ORF">E6K77_07845</name>
</gene>
<protein>
    <recommendedName>
        <fullName evidence="2">Nucleoid-associated protein E6K74_05625</fullName>
    </recommendedName>
</protein>
<dbReference type="GO" id="GO:0043590">
    <property type="term" value="C:bacterial nucleoid"/>
    <property type="evidence" value="ECO:0007669"/>
    <property type="project" value="UniProtKB-UniRule"/>
</dbReference>
<dbReference type="GO" id="GO:0005829">
    <property type="term" value="C:cytosol"/>
    <property type="evidence" value="ECO:0007669"/>
    <property type="project" value="TreeGrafter"/>
</dbReference>
<keyword evidence="1 2" id="KW-0238">DNA-binding</keyword>
<keyword evidence="2" id="KW-0963">Cytoplasm</keyword>
<dbReference type="PANTHER" id="PTHR33449">
    <property type="entry name" value="NUCLEOID-ASSOCIATED PROTEIN YBAB"/>
    <property type="match status" value="1"/>
</dbReference>
<evidence type="ECO:0000313" key="4">
    <source>
        <dbReference type="EMBL" id="TMQ62374.1"/>
    </source>
</evidence>
<sequence length="104" mass="11304">MKNIQAMMQKAQALQTKMTELQAELKTREMIGSSGQGKVKVTMNGAQDVIAISIDPEVVNPEEADLLEDLVLAAFNDARSKITRMVEEEMKKVSGGLGLPPGLF</sequence>
<comment type="caution">
    <text evidence="4">The sequence shown here is derived from an EMBL/GenBank/DDBJ whole genome shotgun (WGS) entry which is preliminary data.</text>
</comment>
<dbReference type="Pfam" id="PF02575">
    <property type="entry name" value="YbaB_DNA_bd"/>
    <property type="match status" value="1"/>
</dbReference>
<comment type="similarity">
    <text evidence="2">Belongs to the YbaB/EbfC family.</text>
</comment>
<comment type="function">
    <text evidence="2">Binds to DNA and alters its conformation. May be involved in regulation of gene expression, nucleoid organization and DNA protection.</text>
</comment>
<organism evidence="4 5">
    <name type="scientific">Eiseniibacteriota bacterium</name>
    <dbReference type="NCBI Taxonomy" id="2212470"/>
    <lineage>
        <taxon>Bacteria</taxon>
        <taxon>Candidatus Eiseniibacteriota</taxon>
    </lineage>
</organism>
<evidence type="ECO:0000313" key="5">
    <source>
        <dbReference type="Proteomes" id="UP000317366"/>
    </source>
</evidence>
<dbReference type="PANTHER" id="PTHR33449:SF1">
    <property type="entry name" value="NUCLEOID-ASSOCIATED PROTEIN YBAB"/>
    <property type="match status" value="1"/>
</dbReference>
<proteinExistence type="inferred from homology"/>
<dbReference type="EMBL" id="VBOU01000064">
    <property type="protein sequence ID" value="TMQ54578.1"/>
    <property type="molecule type" value="Genomic_DNA"/>
</dbReference>
<dbReference type="Proteomes" id="UP000319829">
    <property type="component" value="Unassembled WGS sequence"/>
</dbReference>
<comment type="subcellular location">
    <subcellularLocation>
        <location evidence="2">Cytoplasm</location>
        <location evidence="2">Nucleoid</location>
    </subcellularLocation>
</comment>
<dbReference type="InterPro" id="IPR036894">
    <property type="entry name" value="YbaB-like_sf"/>
</dbReference>